<organism evidence="1 2">
    <name type="scientific">Pseudomonas hamedanensis</name>
    <dbReference type="NCBI Taxonomy" id="2745504"/>
    <lineage>
        <taxon>Bacteria</taxon>
        <taxon>Pseudomonadati</taxon>
        <taxon>Pseudomonadota</taxon>
        <taxon>Gammaproteobacteria</taxon>
        <taxon>Pseudomonadales</taxon>
        <taxon>Pseudomonadaceae</taxon>
        <taxon>Pseudomonas</taxon>
    </lineage>
</organism>
<protein>
    <submittedName>
        <fullName evidence="1">Uncharacterized protein</fullName>
    </submittedName>
</protein>
<name>A0A9E6TIT8_9PSED</name>
<dbReference type="KEGG" id="phv:HU739_009740"/>
<keyword evidence="2" id="KW-1185">Reference proteome</keyword>
<reference evidence="1 2" key="1">
    <citation type="journal article" date="2020" name="Microorganisms">
        <title>Reliable Identification of Environmental Pseudomonas Isolates Using the rpoD Gene.</title>
        <authorList>
            <consortium name="The Broad Institute Genome Sequencing Platform"/>
            <person name="Girard L."/>
            <person name="Lood C."/>
            <person name="Rokni-Zadeh H."/>
            <person name="van Noort V."/>
            <person name="Lavigne R."/>
            <person name="De Mot R."/>
        </authorList>
    </citation>
    <scope>NUCLEOTIDE SEQUENCE [LARGE SCALE GENOMIC DNA]</scope>
    <source>
        <strain evidence="1 2">SWRI65</strain>
    </source>
</reference>
<gene>
    <name evidence="1" type="ORF">HU739_009740</name>
</gene>
<sequence length="565" mass="63203">MEIQSKKKLSIALRPPQVAGLVSPIEGAENYDGGLGIAAFENDLHIFAPPWQMSLFDECRLFVQDPTSPIRLEVIDNHEELNQAVKFILTKGEILDGSNRAFYTVTARHQTPEKSTELKLLVKRTRPGGELGQPEPGGHPRLLYRFIPDISGGIDQDIADKGVRMIVLSYPNITIYDRITARWGLEEEVVFYPVTQQNIDDPTNHPIEIFFSKELIERAGKGVHAVTFQVIDRCDNYPHPFAPWAIPTNVSVNLGDTKRLPPPIVEGAQNGMLDPAYLTSISVKVPKSGLNLDDLVHVDWRGRIPRQTPEQSYIGGETLDFPIPLDWARENDENQISVTYQVRGRDSEPTPVTVKTTIHQEKVKVLEAYGASGDRLKISDMYYAPHATVRVLKYVGMAVGQTIRVRWASTRHTYYSEIKTVTSVGDVDLVVPRMEVIDSIASTVPVTFTVRTYPDGPLHRSQPLNLGVDAQEFTLPPPRLTPDQTTVTVYYPAIASGYQARVRFAGIVTRRTEWQNMQNGVIAAFSIPSAWVEENKGGVVLINYSVNRANVNEQSQFSQVLRVQL</sequence>
<dbReference type="Proteomes" id="UP000631521">
    <property type="component" value="Chromosome"/>
</dbReference>
<evidence type="ECO:0000313" key="1">
    <source>
        <dbReference type="EMBL" id="QXI19249.1"/>
    </source>
</evidence>
<evidence type="ECO:0000313" key="2">
    <source>
        <dbReference type="Proteomes" id="UP000631521"/>
    </source>
</evidence>
<reference evidence="1 2" key="2">
    <citation type="journal article" date="2021" name="Microorganisms">
        <title>The Ever-Expanding Pseudomonas Genus: Description of 43 New Species and Partition of the Pseudomonas putida Group.</title>
        <authorList>
            <person name="Girard L."/>
            <person name="Lood C."/>
            <person name="Hofte M."/>
            <person name="Vandamme P."/>
            <person name="Rokni-Zadeh H."/>
            <person name="van Noort V."/>
            <person name="Lavigne R."/>
            <person name="De Mot R."/>
        </authorList>
    </citation>
    <scope>NUCLEOTIDE SEQUENCE [LARGE SCALE GENOMIC DNA]</scope>
    <source>
        <strain evidence="1 2">SWRI65</strain>
    </source>
</reference>
<proteinExistence type="predicted"/>
<dbReference type="RefSeq" id="WP_186552050.1">
    <property type="nucleotide sequence ID" value="NZ_CP077091.1"/>
</dbReference>
<dbReference type="AlphaFoldDB" id="A0A9E6TIT8"/>
<accession>A0A9E6TIT8</accession>
<dbReference type="EMBL" id="CP077091">
    <property type="protein sequence ID" value="QXI19249.1"/>
    <property type="molecule type" value="Genomic_DNA"/>
</dbReference>